<protein>
    <submittedName>
        <fullName evidence="1">Uncharacterized protein</fullName>
    </submittedName>
</protein>
<gene>
    <name evidence="1" type="ORF">GGI59_006240</name>
</gene>
<comment type="caution">
    <text evidence="1">The sequence shown here is derived from an EMBL/GenBank/DDBJ whole genome shotgun (WGS) entry which is preliminary data.</text>
</comment>
<reference evidence="1 2" key="1">
    <citation type="submission" date="2020-08" db="EMBL/GenBank/DDBJ databases">
        <title>Genomic Encyclopedia of Type Strains, Phase IV (KMG-V): Genome sequencing to study the core and pangenomes of soil and plant-associated prokaryotes.</title>
        <authorList>
            <person name="Whitman W."/>
        </authorList>
    </citation>
    <scope>NUCLEOTIDE SEQUENCE [LARGE SCALE GENOMIC DNA]</scope>
    <source>
        <strain evidence="1 2">SEMIA 4034</strain>
    </source>
</reference>
<evidence type="ECO:0000313" key="2">
    <source>
        <dbReference type="Proteomes" id="UP000528824"/>
    </source>
</evidence>
<keyword evidence="2" id="KW-1185">Reference proteome</keyword>
<organism evidence="1 2">
    <name type="scientific">Rhizobium lentis</name>
    <dbReference type="NCBI Taxonomy" id="1138194"/>
    <lineage>
        <taxon>Bacteria</taxon>
        <taxon>Pseudomonadati</taxon>
        <taxon>Pseudomonadota</taxon>
        <taxon>Alphaproteobacteria</taxon>
        <taxon>Hyphomicrobiales</taxon>
        <taxon>Rhizobiaceae</taxon>
        <taxon>Rhizobium/Agrobacterium group</taxon>
        <taxon>Rhizobium</taxon>
    </lineage>
</organism>
<proteinExistence type="predicted"/>
<evidence type="ECO:0000313" key="1">
    <source>
        <dbReference type="EMBL" id="MBB5564531.1"/>
    </source>
</evidence>
<accession>A0A7W8XKI7</accession>
<dbReference type="Proteomes" id="UP000528824">
    <property type="component" value="Unassembled WGS sequence"/>
</dbReference>
<dbReference type="EMBL" id="JACHBC010000024">
    <property type="protein sequence ID" value="MBB5564531.1"/>
    <property type="molecule type" value="Genomic_DNA"/>
</dbReference>
<sequence>MTSIQDRFRALVDARTDVKTFDETAPLLHGYIGLAYCELPTVVGRTAPFDFFQTTVVVPPPPSRSEGQTIFMFPGVQPSRNSAHISILQPVLQWGPSAAGGGNSWTVQSYYIRGTPQTGLDVGAYSARRDVGPGQRLDAVIKLEAGPGASGRKTYFYSSDLVGIEGTFLGIDVPEPFVQVGLALEVYNGSTCAALPSSGYLTFESVLKSNGAPVSPAWGIRAGTMCSFTATAVDRNGVQEIAFGYNVSG</sequence>
<dbReference type="AlphaFoldDB" id="A0A7W8XKI7"/>
<name>A0A7W8XKI7_9HYPH</name>